<evidence type="ECO:0000259" key="1">
    <source>
        <dbReference type="PROSITE" id="PS51352"/>
    </source>
</evidence>
<protein>
    <submittedName>
        <fullName evidence="2">Thiol reductase thioredoxin</fullName>
    </submittedName>
</protein>
<dbReference type="RefSeq" id="WP_115774575.1">
    <property type="nucleotide sequence ID" value="NZ_PIOC01000027.1"/>
</dbReference>
<proteinExistence type="predicted"/>
<keyword evidence="3" id="KW-1185">Reference proteome</keyword>
<dbReference type="InterPro" id="IPR013766">
    <property type="entry name" value="Thioredoxin_domain"/>
</dbReference>
<dbReference type="PANTHER" id="PTHR10438">
    <property type="entry name" value="THIOREDOXIN"/>
    <property type="match status" value="1"/>
</dbReference>
<sequence length="105" mass="12276">MKQLESIEQYNELAQNENVIMMFSADWCGDCRYIEPELPEIEAAFPEYTFVHVDRDKFIDICVEHEIMGIPSFLAYKDGKEVGRFVSKDRKTKEEITNFIETLSA</sequence>
<evidence type="ECO:0000313" key="3">
    <source>
        <dbReference type="Proteomes" id="UP000257143"/>
    </source>
</evidence>
<dbReference type="CDD" id="cd02947">
    <property type="entry name" value="TRX_family"/>
    <property type="match status" value="1"/>
</dbReference>
<evidence type="ECO:0000313" key="2">
    <source>
        <dbReference type="EMBL" id="RDW16389.1"/>
    </source>
</evidence>
<name>A0A3D8PMC3_9BACI</name>
<dbReference type="Proteomes" id="UP000257143">
    <property type="component" value="Unassembled WGS sequence"/>
</dbReference>
<dbReference type="OrthoDB" id="7629852at2"/>
<dbReference type="InterPro" id="IPR050620">
    <property type="entry name" value="Thioredoxin_H-type-like"/>
</dbReference>
<gene>
    <name evidence="2" type="ORF">CWR48_17245</name>
</gene>
<dbReference type="Pfam" id="PF00085">
    <property type="entry name" value="Thioredoxin"/>
    <property type="match status" value="1"/>
</dbReference>
<dbReference type="AlphaFoldDB" id="A0A3D8PMC3"/>
<dbReference type="SUPFAM" id="SSF52833">
    <property type="entry name" value="Thioredoxin-like"/>
    <property type="match status" value="1"/>
</dbReference>
<feature type="domain" description="Thioredoxin" evidence="1">
    <location>
        <begin position="1"/>
        <end position="105"/>
    </location>
</feature>
<dbReference type="Gene3D" id="3.40.30.10">
    <property type="entry name" value="Glutaredoxin"/>
    <property type="match status" value="1"/>
</dbReference>
<organism evidence="2 3">
    <name type="scientific">Oceanobacillus arenosus</name>
    <dbReference type="NCBI Taxonomy" id="1229153"/>
    <lineage>
        <taxon>Bacteria</taxon>
        <taxon>Bacillati</taxon>
        <taxon>Bacillota</taxon>
        <taxon>Bacilli</taxon>
        <taxon>Bacillales</taxon>
        <taxon>Bacillaceae</taxon>
        <taxon>Oceanobacillus</taxon>
    </lineage>
</organism>
<comment type="caution">
    <text evidence="2">The sequence shown here is derived from an EMBL/GenBank/DDBJ whole genome shotgun (WGS) entry which is preliminary data.</text>
</comment>
<dbReference type="EMBL" id="PIOC01000027">
    <property type="protein sequence ID" value="RDW16389.1"/>
    <property type="molecule type" value="Genomic_DNA"/>
</dbReference>
<dbReference type="PANTHER" id="PTHR10438:SF468">
    <property type="entry name" value="THIOREDOXIN-1-RELATED"/>
    <property type="match status" value="1"/>
</dbReference>
<dbReference type="PROSITE" id="PS51352">
    <property type="entry name" value="THIOREDOXIN_2"/>
    <property type="match status" value="1"/>
</dbReference>
<dbReference type="InterPro" id="IPR036249">
    <property type="entry name" value="Thioredoxin-like_sf"/>
</dbReference>
<reference evidence="3" key="1">
    <citation type="submission" date="2017-11" db="EMBL/GenBank/DDBJ databases">
        <authorList>
            <person name="Zhu W."/>
        </authorList>
    </citation>
    <scope>NUCLEOTIDE SEQUENCE [LARGE SCALE GENOMIC DNA]</scope>
    <source>
        <strain evidence="3">CAU 1183</strain>
    </source>
</reference>
<accession>A0A3D8PMC3</accession>